<organism evidence="1 2">
    <name type="scientific">Pelobates cultripes</name>
    <name type="common">Western spadefoot toad</name>
    <dbReference type="NCBI Taxonomy" id="61616"/>
    <lineage>
        <taxon>Eukaryota</taxon>
        <taxon>Metazoa</taxon>
        <taxon>Chordata</taxon>
        <taxon>Craniata</taxon>
        <taxon>Vertebrata</taxon>
        <taxon>Euteleostomi</taxon>
        <taxon>Amphibia</taxon>
        <taxon>Batrachia</taxon>
        <taxon>Anura</taxon>
        <taxon>Pelobatoidea</taxon>
        <taxon>Pelobatidae</taxon>
        <taxon>Pelobates</taxon>
    </lineage>
</organism>
<dbReference type="EMBL" id="OW240912">
    <property type="protein sequence ID" value="CAH2220821.1"/>
    <property type="molecule type" value="Genomic_DNA"/>
</dbReference>
<proteinExistence type="predicted"/>
<accession>A0AAD1R087</accession>
<reference evidence="1" key="1">
    <citation type="submission" date="2022-03" db="EMBL/GenBank/DDBJ databases">
        <authorList>
            <person name="Alioto T."/>
            <person name="Alioto T."/>
            <person name="Gomez Garrido J."/>
        </authorList>
    </citation>
    <scope>NUCLEOTIDE SEQUENCE</scope>
</reference>
<evidence type="ECO:0000313" key="2">
    <source>
        <dbReference type="Proteomes" id="UP001295444"/>
    </source>
</evidence>
<sequence>MSKVHTKLLFRTIVSACNLIAKHWKSRVAPTKTRLITQMQTNWEYEHMAAHQLEKKGATTEAGHIWDKYWNT</sequence>
<gene>
    <name evidence="1" type="ORF">PECUL_23A050816</name>
</gene>
<feature type="non-terminal residue" evidence="1">
    <location>
        <position position="72"/>
    </location>
</feature>
<dbReference type="Proteomes" id="UP001295444">
    <property type="component" value="Chromosome 01"/>
</dbReference>
<name>A0AAD1R087_PELCU</name>
<dbReference type="AlphaFoldDB" id="A0AAD1R087"/>
<protein>
    <submittedName>
        <fullName evidence="1">Uncharacterized protein</fullName>
    </submittedName>
</protein>
<evidence type="ECO:0000313" key="1">
    <source>
        <dbReference type="EMBL" id="CAH2220821.1"/>
    </source>
</evidence>
<keyword evidence="2" id="KW-1185">Reference proteome</keyword>